<reference evidence="6" key="1">
    <citation type="submission" date="2016-10" db="EMBL/GenBank/DDBJ databases">
        <authorList>
            <person name="Varghese N."/>
            <person name="Submissions S."/>
        </authorList>
    </citation>
    <scope>NUCLEOTIDE SEQUENCE [LARGE SCALE GENOMIC DNA]</scope>
    <source>
        <strain evidence="6">DSM 10002</strain>
    </source>
</reference>
<feature type="domain" description="IMP dehydrogenase/GMP reductase" evidence="4">
    <location>
        <begin position="49"/>
        <end position="341"/>
    </location>
</feature>
<protein>
    <submittedName>
        <fullName evidence="5">IMP dehydrogenase</fullName>
    </submittedName>
</protein>
<evidence type="ECO:0000313" key="5">
    <source>
        <dbReference type="EMBL" id="SDU79520.1"/>
    </source>
</evidence>
<dbReference type="InterPro" id="IPR001093">
    <property type="entry name" value="IMP_DH_GMPRt"/>
</dbReference>
<dbReference type="CDD" id="cd00381">
    <property type="entry name" value="IMPDH"/>
    <property type="match status" value="1"/>
</dbReference>
<dbReference type="InterPro" id="IPR005990">
    <property type="entry name" value="IMP_DH"/>
</dbReference>
<dbReference type="Gene3D" id="3.20.20.70">
    <property type="entry name" value="Aldolase class I"/>
    <property type="match status" value="1"/>
</dbReference>
<dbReference type="SMART" id="SM01240">
    <property type="entry name" value="IMPDH"/>
    <property type="match status" value="1"/>
</dbReference>
<keyword evidence="6" id="KW-1185">Reference proteome</keyword>
<sequence>MFQLLLPIILSRSDILLSQLVIISISTDAGSLRYVAEIEIGRGKRARVGYSFDDISIVPSRRTRDANDVSVSWQLDANLLDIPVMSAPMDSVTSPQTAIALGKLGGVGVLDLEGLWTRYEDPQPHFDAIANAEPNYVTKLMQRIYREPVKPELIRARLDEIRSAGVVVAGALSPQRTQEHWRTVVDAGVDLFIIRGTVVSAEHVSSNREPLNLKRFIYELDVPVIVGGVASYTAALHLMRTGAAGVLAGFGGGATSANVRTAGTTVPMASTVADVAAARREYMDETGGRYVHVIADGQVSHSGDLVKAIACGADGVMLGTALARADEAPGQGFHWGGEAYHARLPRGERVHVGTAGPLEKLLFGPATDAKGTTNLIGALRHSMAMTGYSDVKEFQRVEITARA</sequence>
<keyword evidence="2" id="KW-0560">Oxidoreductase</keyword>
<dbReference type="PANTHER" id="PTHR11911">
    <property type="entry name" value="INOSINE-5-MONOPHOSPHATE DEHYDROGENASE RELATED"/>
    <property type="match status" value="1"/>
</dbReference>
<dbReference type="EMBL" id="LT629804">
    <property type="protein sequence ID" value="SDU79520.1"/>
    <property type="molecule type" value="Genomic_DNA"/>
</dbReference>
<dbReference type="GO" id="GO:0003938">
    <property type="term" value="F:IMP dehydrogenase activity"/>
    <property type="evidence" value="ECO:0007669"/>
    <property type="project" value="InterPro"/>
</dbReference>
<dbReference type="Proteomes" id="UP000214355">
    <property type="component" value="Chromosome I"/>
</dbReference>
<organism evidence="5 6">
    <name type="scientific">Arcanobacterium phocae</name>
    <dbReference type="NCBI Taxonomy" id="131112"/>
    <lineage>
        <taxon>Bacteria</taxon>
        <taxon>Bacillati</taxon>
        <taxon>Actinomycetota</taxon>
        <taxon>Actinomycetes</taxon>
        <taxon>Actinomycetales</taxon>
        <taxon>Actinomycetaceae</taxon>
        <taxon>Arcanobacterium</taxon>
    </lineage>
</organism>
<dbReference type="InterPro" id="IPR005992">
    <property type="entry name" value="IMP_DH-rel2"/>
</dbReference>
<dbReference type="AlphaFoldDB" id="A0A1H2LER2"/>
<dbReference type="InterPro" id="IPR013785">
    <property type="entry name" value="Aldolase_TIM"/>
</dbReference>
<dbReference type="Pfam" id="PF00478">
    <property type="entry name" value="IMPDH"/>
    <property type="match status" value="1"/>
</dbReference>
<dbReference type="STRING" id="131112.SAMN04489737_0905"/>
<dbReference type="NCBIfam" id="TIGR01304">
    <property type="entry name" value="IMP_DH_rel_2"/>
    <property type="match status" value="1"/>
</dbReference>
<evidence type="ECO:0000256" key="3">
    <source>
        <dbReference type="ARBA" id="ARBA00023027"/>
    </source>
</evidence>
<dbReference type="PANTHER" id="PTHR11911:SF85">
    <property type="entry name" value="INOSINE-5'-MONOPHOSPHATE DEHYDROGENASE"/>
    <property type="match status" value="1"/>
</dbReference>
<keyword evidence="3" id="KW-0520">NAD</keyword>
<evidence type="ECO:0000259" key="4">
    <source>
        <dbReference type="Pfam" id="PF00478"/>
    </source>
</evidence>
<comment type="similarity">
    <text evidence="1">Belongs to the IMPDH/GMPR family.</text>
</comment>
<dbReference type="FunFam" id="3.20.20.70:FF:000060">
    <property type="entry name" value="IMP dehydrogenase subunit"/>
    <property type="match status" value="1"/>
</dbReference>
<accession>A0A1H2LER2</accession>
<evidence type="ECO:0000313" key="6">
    <source>
        <dbReference type="Proteomes" id="UP000214355"/>
    </source>
</evidence>
<dbReference type="SUPFAM" id="SSF51412">
    <property type="entry name" value="Inosine monophosphate dehydrogenase (IMPDH)"/>
    <property type="match status" value="1"/>
</dbReference>
<name>A0A1H2LER2_9ACTO</name>
<evidence type="ECO:0000256" key="2">
    <source>
        <dbReference type="ARBA" id="ARBA00023002"/>
    </source>
</evidence>
<evidence type="ECO:0000256" key="1">
    <source>
        <dbReference type="ARBA" id="ARBA00005502"/>
    </source>
</evidence>
<gene>
    <name evidence="5" type="ORF">SAMN04489737_0905</name>
</gene>
<proteinExistence type="inferred from homology"/>
<dbReference type="GO" id="GO:0006183">
    <property type="term" value="P:GTP biosynthetic process"/>
    <property type="evidence" value="ECO:0007669"/>
    <property type="project" value="TreeGrafter"/>
</dbReference>